<proteinExistence type="predicted"/>
<keyword evidence="3" id="KW-1185">Reference proteome</keyword>
<reference evidence="2 3" key="1">
    <citation type="journal article" date="2017" name="Nature">
        <title>The Apostasia genome and the evolution of orchids.</title>
        <authorList>
            <person name="Zhang G.Q."/>
            <person name="Liu K.W."/>
            <person name="Li Z."/>
            <person name="Lohaus R."/>
            <person name="Hsiao Y.Y."/>
            <person name="Niu S.C."/>
            <person name="Wang J.Y."/>
            <person name="Lin Y.C."/>
            <person name="Xu Q."/>
            <person name="Chen L.J."/>
            <person name="Yoshida K."/>
            <person name="Fujiwara S."/>
            <person name="Wang Z.W."/>
            <person name="Zhang Y.Q."/>
            <person name="Mitsuda N."/>
            <person name="Wang M."/>
            <person name="Liu G.H."/>
            <person name="Pecoraro L."/>
            <person name="Huang H.X."/>
            <person name="Xiao X.J."/>
            <person name="Lin M."/>
            <person name="Wu X.Y."/>
            <person name="Wu W.L."/>
            <person name="Chen Y.Y."/>
            <person name="Chang S.B."/>
            <person name="Sakamoto S."/>
            <person name="Ohme-Takagi M."/>
            <person name="Yagi M."/>
            <person name="Zeng S.J."/>
            <person name="Shen C.Y."/>
            <person name="Yeh C.M."/>
            <person name="Luo Y.B."/>
            <person name="Tsai W.C."/>
            <person name="Van de Peer Y."/>
            <person name="Liu Z.J."/>
        </authorList>
    </citation>
    <scope>NUCLEOTIDE SEQUENCE [LARGE SCALE GENOMIC DNA]</scope>
    <source>
        <strain evidence="3">cv. Shenzhen</strain>
        <tissue evidence="2">Stem</tissue>
    </source>
</reference>
<name>A0A2I0A2H8_9ASPA</name>
<gene>
    <name evidence="2" type="ORF">AXF42_Ash004289</name>
</gene>
<feature type="region of interest" description="Disordered" evidence="1">
    <location>
        <begin position="1"/>
        <end position="34"/>
    </location>
</feature>
<dbReference type="OrthoDB" id="1913984at2759"/>
<evidence type="ECO:0000313" key="2">
    <source>
        <dbReference type="EMBL" id="PKA49748.1"/>
    </source>
</evidence>
<accession>A0A2I0A2H8</accession>
<dbReference type="PANTHER" id="PTHR15827">
    <property type="entry name" value="CYCLIN-DEPENDENT KINASE 2-INTERACTING PROTEIN"/>
    <property type="match status" value="1"/>
</dbReference>
<sequence length="304" mass="34188">MGTSPPFSSRTTSSSIGRPNLSPLSPSPSPSRLWRPAAQRNIRNQWSKLLSSKDRWFSASSEGRSHATALVNAYLSQKYMPEMDLGVLKEMDGIRKKACFKLARKQEFYRSKLLSSYKDMVIAVTDLVKASGSMRCYLKGSGSSTMIQYSSLPENQSDPGDGGGLPVFSCLSISILEDLASELVHMFISELSLKRLLVIDLISIICMEDGGEDSLLSWSNELYDGEFDCLRSNGMLVSDFCYPIHPQIMDWPPSDPLNRTLIKSHNSDVFQVYLTTWLVDVNIDMHRVDEIFSMVQEEMRVTLR</sequence>
<dbReference type="PANTHER" id="PTHR15827:SF2">
    <property type="entry name" value="CYCLIN-DEPENDENT KINASE 2-INTERACTING PROTEIN"/>
    <property type="match status" value="1"/>
</dbReference>
<organism evidence="2 3">
    <name type="scientific">Apostasia shenzhenica</name>
    <dbReference type="NCBI Taxonomy" id="1088818"/>
    <lineage>
        <taxon>Eukaryota</taxon>
        <taxon>Viridiplantae</taxon>
        <taxon>Streptophyta</taxon>
        <taxon>Embryophyta</taxon>
        <taxon>Tracheophyta</taxon>
        <taxon>Spermatophyta</taxon>
        <taxon>Magnoliopsida</taxon>
        <taxon>Liliopsida</taxon>
        <taxon>Asparagales</taxon>
        <taxon>Orchidaceae</taxon>
        <taxon>Apostasioideae</taxon>
        <taxon>Apostasia</taxon>
    </lineage>
</organism>
<dbReference type="STRING" id="1088818.A0A2I0A2H8"/>
<dbReference type="Proteomes" id="UP000236161">
    <property type="component" value="Unassembled WGS sequence"/>
</dbReference>
<evidence type="ECO:0000313" key="3">
    <source>
        <dbReference type="Proteomes" id="UP000236161"/>
    </source>
</evidence>
<evidence type="ECO:0000256" key="1">
    <source>
        <dbReference type="SAM" id="MobiDB-lite"/>
    </source>
</evidence>
<protein>
    <submittedName>
        <fullName evidence="2">Uncharacterized protein</fullName>
    </submittedName>
</protein>
<dbReference type="AlphaFoldDB" id="A0A2I0A2H8"/>
<dbReference type="EMBL" id="KZ452037">
    <property type="protein sequence ID" value="PKA49748.1"/>
    <property type="molecule type" value="Genomic_DNA"/>
</dbReference>